<protein>
    <submittedName>
        <fullName evidence="1">Uncharacterized protein</fullName>
    </submittedName>
</protein>
<evidence type="ECO:0000313" key="2">
    <source>
        <dbReference type="Proteomes" id="UP000594261"/>
    </source>
</evidence>
<dbReference type="Gramene" id="QL10p003155:mrna">
    <property type="protein sequence ID" value="QL10p003155:mrna"/>
    <property type="gene ID" value="QL10p003155"/>
</dbReference>
<dbReference type="Proteomes" id="UP000594261">
    <property type="component" value="Chromosome 10"/>
</dbReference>
<organism evidence="1 2">
    <name type="scientific">Quercus lobata</name>
    <name type="common">Valley oak</name>
    <dbReference type="NCBI Taxonomy" id="97700"/>
    <lineage>
        <taxon>Eukaryota</taxon>
        <taxon>Viridiplantae</taxon>
        <taxon>Streptophyta</taxon>
        <taxon>Embryophyta</taxon>
        <taxon>Tracheophyta</taxon>
        <taxon>Spermatophyta</taxon>
        <taxon>Magnoliopsida</taxon>
        <taxon>eudicotyledons</taxon>
        <taxon>Gunneridae</taxon>
        <taxon>Pentapetalae</taxon>
        <taxon>rosids</taxon>
        <taxon>fabids</taxon>
        <taxon>Fagales</taxon>
        <taxon>Fagaceae</taxon>
        <taxon>Quercus</taxon>
    </lineage>
</organism>
<evidence type="ECO:0000313" key="1">
    <source>
        <dbReference type="EnsemblPlants" id="QL10p003155:mrna"/>
    </source>
</evidence>
<sequence length="95" mass="10360">MLEFEMSISPKSSTMLEVALDAKVIVNLLKSNKKPNTAYSPLLSNCRLLLAMVAQVRVAHFDSPPSSDYESVLAMDCNGLYVCRIVKANVAAVLN</sequence>
<dbReference type="EMBL" id="LRBV02000010">
    <property type="status" value="NOT_ANNOTATED_CDS"/>
    <property type="molecule type" value="Genomic_DNA"/>
</dbReference>
<dbReference type="InParanoid" id="A0A7N2ML90"/>
<reference evidence="1" key="2">
    <citation type="submission" date="2021-01" db="UniProtKB">
        <authorList>
            <consortium name="EnsemblPlants"/>
        </authorList>
    </citation>
    <scope>IDENTIFICATION</scope>
</reference>
<dbReference type="AlphaFoldDB" id="A0A7N2ML90"/>
<reference evidence="1 2" key="1">
    <citation type="journal article" date="2016" name="G3 (Bethesda)">
        <title>First Draft Assembly and Annotation of the Genome of a California Endemic Oak Quercus lobata Nee (Fagaceae).</title>
        <authorList>
            <person name="Sork V.L."/>
            <person name="Fitz-Gibbon S.T."/>
            <person name="Puiu D."/>
            <person name="Crepeau M."/>
            <person name="Gugger P.F."/>
            <person name="Sherman R."/>
            <person name="Stevens K."/>
            <person name="Langley C.H."/>
            <person name="Pellegrini M."/>
            <person name="Salzberg S.L."/>
        </authorList>
    </citation>
    <scope>NUCLEOTIDE SEQUENCE [LARGE SCALE GENOMIC DNA]</scope>
    <source>
        <strain evidence="1 2">cv. SW786</strain>
    </source>
</reference>
<keyword evidence="2" id="KW-1185">Reference proteome</keyword>
<dbReference type="EnsemblPlants" id="QL10p003155:mrna">
    <property type="protein sequence ID" value="QL10p003155:mrna"/>
    <property type="gene ID" value="QL10p003155"/>
</dbReference>
<accession>A0A7N2ML90</accession>
<name>A0A7N2ML90_QUELO</name>
<proteinExistence type="predicted"/>